<evidence type="ECO:0000256" key="5">
    <source>
        <dbReference type="SAM" id="SignalP"/>
    </source>
</evidence>
<dbReference type="Pfam" id="PF13330">
    <property type="entry name" value="Mucin2_WxxW"/>
    <property type="match status" value="1"/>
</dbReference>
<protein>
    <submittedName>
        <fullName evidence="7">Trypsin domain protein</fullName>
    </submittedName>
</protein>
<keyword evidence="2" id="KW-0964">Secreted</keyword>
<evidence type="ECO:0000259" key="6">
    <source>
        <dbReference type="Pfam" id="PF13330"/>
    </source>
</evidence>
<evidence type="ECO:0000256" key="1">
    <source>
        <dbReference type="ARBA" id="ARBA00004613"/>
    </source>
</evidence>
<evidence type="ECO:0000256" key="4">
    <source>
        <dbReference type="ARBA" id="ARBA00023180"/>
    </source>
</evidence>
<dbReference type="InterPro" id="IPR039675">
    <property type="entry name" value="CILP1/CILP2"/>
</dbReference>
<dbReference type="Proteomes" id="UP000035579">
    <property type="component" value="Chromosome"/>
</dbReference>
<accession>A0AAC8QIC5</accession>
<dbReference type="Gene3D" id="2.60.120.380">
    <property type="match status" value="1"/>
</dbReference>
<feature type="signal peptide" evidence="5">
    <location>
        <begin position="1"/>
        <end position="25"/>
    </location>
</feature>
<dbReference type="SUPFAM" id="SSF51556">
    <property type="entry name" value="Metallo-dependent hydrolases"/>
    <property type="match status" value="1"/>
</dbReference>
<dbReference type="AlphaFoldDB" id="A0AAC8QIC5"/>
<dbReference type="KEGG" id="age:AA314_09730"/>
<dbReference type="InterPro" id="IPR025155">
    <property type="entry name" value="WxxW_domain"/>
</dbReference>
<dbReference type="GO" id="GO:0006508">
    <property type="term" value="P:proteolysis"/>
    <property type="evidence" value="ECO:0007669"/>
    <property type="project" value="InterPro"/>
</dbReference>
<dbReference type="Pfam" id="PF01244">
    <property type="entry name" value="Peptidase_M19"/>
    <property type="match status" value="1"/>
</dbReference>
<dbReference type="InterPro" id="IPR008257">
    <property type="entry name" value="Pept_M19"/>
</dbReference>
<dbReference type="PANTHER" id="PTHR15031">
    <property type="entry name" value="CARTILAGE INTERMEDIATE LAYER PROTEIN CLIP"/>
    <property type="match status" value="1"/>
</dbReference>
<dbReference type="EMBL" id="CP011509">
    <property type="protein sequence ID" value="AKJ08104.1"/>
    <property type="molecule type" value="Genomic_DNA"/>
</dbReference>
<dbReference type="GO" id="GO:0070573">
    <property type="term" value="F:metallodipeptidase activity"/>
    <property type="evidence" value="ECO:0007669"/>
    <property type="project" value="InterPro"/>
</dbReference>
<proteinExistence type="predicted"/>
<gene>
    <name evidence="7" type="ORF">AA314_09730</name>
</gene>
<feature type="chain" id="PRO_5042176117" evidence="5">
    <location>
        <begin position="26"/>
        <end position="711"/>
    </location>
</feature>
<comment type="subcellular location">
    <subcellularLocation>
        <location evidence="1">Secreted</location>
    </subcellularLocation>
</comment>
<evidence type="ECO:0000256" key="2">
    <source>
        <dbReference type="ARBA" id="ARBA00022525"/>
    </source>
</evidence>
<dbReference type="InterPro" id="IPR032466">
    <property type="entry name" value="Metal_Hydrolase"/>
</dbReference>
<name>A0AAC8QIC5_9BACT</name>
<dbReference type="PROSITE" id="PS51365">
    <property type="entry name" value="RENAL_DIPEPTIDASE_2"/>
    <property type="match status" value="1"/>
</dbReference>
<organism evidence="7 8">
    <name type="scientific">Archangium gephyra</name>
    <dbReference type="NCBI Taxonomy" id="48"/>
    <lineage>
        <taxon>Bacteria</taxon>
        <taxon>Pseudomonadati</taxon>
        <taxon>Myxococcota</taxon>
        <taxon>Myxococcia</taxon>
        <taxon>Myxococcales</taxon>
        <taxon>Cystobacterineae</taxon>
        <taxon>Archangiaceae</taxon>
        <taxon>Archangium</taxon>
    </lineage>
</organism>
<dbReference type="GO" id="GO:0005576">
    <property type="term" value="C:extracellular region"/>
    <property type="evidence" value="ECO:0007669"/>
    <property type="project" value="UniProtKB-SubCell"/>
</dbReference>
<reference evidence="7 8" key="1">
    <citation type="submission" date="2015-05" db="EMBL/GenBank/DDBJ databases">
        <title>Genome assembly of Archangium gephyra DSM 2261.</title>
        <authorList>
            <person name="Sharma G."/>
            <person name="Subramanian S."/>
        </authorList>
    </citation>
    <scope>NUCLEOTIDE SEQUENCE [LARGE SCALE GENOMIC DNA]</scope>
    <source>
        <strain evidence="7 8">DSM 2261</strain>
    </source>
</reference>
<keyword evidence="4" id="KW-0325">Glycoprotein</keyword>
<keyword evidence="3 5" id="KW-0732">Signal</keyword>
<sequence>MMSSRQPLFLVAFLCVLGASAPAGAQAVYGYADLHSHLMAEHSFGGGWFAGKLEGPMDVAVQRCDGNFPFKSHAATRFPVVSELLGDDTGWHEGKKRGYDRRQCQYFLGIKIPGTCPQTHFEQWPMWNAIAHQQMWQGWLQQAYQNGLRVMVVSVAESNFLCSNTAPSTRRYDCDEMASIKRQISAAQGFVSRNSGWVGIATTPAQARSLIQQGKLALVLAVEVTQLFPSGDYLAQLDELRSMGVRSVQVVHHADNRFGGAAPIKELIGAANKIETITFSEQTRINDIVCRNGSGSSGTCNGDTYLNERGLTAEGDALVRAMMDRGMLVDVAHLSRKGFVNVYQIAQQRGNYPLLYSHAHMWNTIDSSVDRHEKYIKQDEIQMITNTGGMVGLRTGPEPTVQYGSAVSNSCQGSARSFAQSLMYAVDNGLKVGFGADLNGFTSQLKPRYNFFGCYSDFNQINNAGGPNDLHKKGLAHVGLLPTLMSDLQAVGTPSYYLDHLNRSAENFLQMWERSASMATVQTGNWTGWLNRDGPSGSGDWEGLSDFVLAGQTCSSPVGIECQNTSGVNWTQTGEVYTCAPTVGGICNNANQSDGYCQDYRVRFLCPMSGTFSYSASNTNSAQQNTPTHNVLLNAGQTIQLGTCSVSGASGSGDTYLRLYGPGGTQVAVNDDSCGLLTYMSFTATQSGTYQIRAGCYSSNSCSGTVAYTIQ</sequence>
<dbReference type="Gene3D" id="3.20.20.140">
    <property type="entry name" value="Metal-dependent hydrolases"/>
    <property type="match status" value="1"/>
</dbReference>
<evidence type="ECO:0000256" key="3">
    <source>
        <dbReference type="ARBA" id="ARBA00022729"/>
    </source>
</evidence>
<evidence type="ECO:0000313" key="7">
    <source>
        <dbReference type="EMBL" id="AKJ08104.1"/>
    </source>
</evidence>
<evidence type="ECO:0000313" key="8">
    <source>
        <dbReference type="Proteomes" id="UP000035579"/>
    </source>
</evidence>
<feature type="domain" description="WxxW" evidence="6">
    <location>
        <begin position="526"/>
        <end position="606"/>
    </location>
</feature>